<proteinExistence type="predicted"/>
<dbReference type="AlphaFoldDB" id="A0A1J6IXR8"/>
<feature type="compositionally biased region" description="Basic and acidic residues" evidence="1">
    <location>
        <begin position="169"/>
        <end position="180"/>
    </location>
</feature>
<evidence type="ECO:0000256" key="1">
    <source>
        <dbReference type="SAM" id="MobiDB-lite"/>
    </source>
</evidence>
<accession>A0A1J6IXR8</accession>
<gene>
    <name evidence="2" type="ORF">A4A49_07243</name>
</gene>
<protein>
    <submittedName>
        <fullName evidence="2">Uncharacterized protein</fullName>
    </submittedName>
</protein>
<sequence>MTKPLRGRIRSRPLKVGYDVIKGTNLTESSVRPELHKKFEEVVEDQGKGKEVAGTTANSTKVLSSGKALGKTISNPTRREWMQWRQNKYQRNKQGYIINNAKGKEDDKLKGKINEEAVATKNSFDVLEVDEAGQPILRITDGKEEPTGSSSPKGNGYHNAAKENPPNPVDDRIEEGNKKESTLDWVHRHFGDTRALIEARTTGVTTMEVAAKKNINATVNPSEAVEVLANVEGDPVELSGGDQIENVHDKVLNDTVRSEHETTYTKPKESNGIVIPVSTATVNPNMGSVYEL</sequence>
<dbReference type="EMBL" id="MJEQ01037187">
    <property type="protein sequence ID" value="OIT03571.1"/>
    <property type="molecule type" value="Genomic_DNA"/>
</dbReference>
<dbReference type="Gramene" id="OIT03571">
    <property type="protein sequence ID" value="OIT03571"/>
    <property type="gene ID" value="A4A49_07243"/>
</dbReference>
<keyword evidence="3" id="KW-1185">Reference proteome</keyword>
<organism evidence="2 3">
    <name type="scientific">Nicotiana attenuata</name>
    <name type="common">Coyote tobacco</name>
    <dbReference type="NCBI Taxonomy" id="49451"/>
    <lineage>
        <taxon>Eukaryota</taxon>
        <taxon>Viridiplantae</taxon>
        <taxon>Streptophyta</taxon>
        <taxon>Embryophyta</taxon>
        <taxon>Tracheophyta</taxon>
        <taxon>Spermatophyta</taxon>
        <taxon>Magnoliopsida</taxon>
        <taxon>eudicotyledons</taxon>
        <taxon>Gunneridae</taxon>
        <taxon>Pentapetalae</taxon>
        <taxon>asterids</taxon>
        <taxon>lamiids</taxon>
        <taxon>Solanales</taxon>
        <taxon>Solanaceae</taxon>
        <taxon>Nicotianoideae</taxon>
        <taxon>Nicotianeae</taxon>
        <taxon>Nicotiana</taxon>
    </lineage>
</organism>
<evidence type="ECO:0000313" key="3">
    <source>
        <dbReference type="Proteomes" id="UP000187609"/>
    </source>
</evidence>
<evidence type="ECO:0000313" key="2">
    <source>
        <dbReference type="EMBL" id="OIT03571.1"/>
    </source>
</evidence>
<comment type="caution">
    <text evidence="2">The sequence shown here is derived from an EMBL/GenBank/DDBJ whole genome shotgun (WGS) entry which is preliminary data.</text>
</comment>
<name>A0A1J6IXR8_NICAT</name>
<reference evidence="2" key="1">
    <citation type="submission" date="2016-11" db="EMBL/GenBank/DDBJ databases">
        <title>The genome of Nicotiana attenuata.</title>
        <authorList>
            <person name="Xu S."/>
            <person name="Brockmoeller T."/>
            <person name="Gaquerel E."/>
            <person name="Navarro A."/>
            <person name="Kuhl H."/>
            <person name="Gase K."/>
            <person name="Ling Z."/>
            <person name="Zhou W."/>
            <person name="Kreitzer C."/>
            <person name="Stanke M."/>
            <person name="Tang H."/>
            <person name="Lyons E."/>
            <person name="Pandey P."/>
            <person name="Pandey S.P."/>
            <person name="Timmermann B."/>
            <person name="Baldwin I.T."/>
        </authorList>
    </citation>
    <scope>NUCLEOTIDE SEQUENCE [LARGE SCALE GENOMIC DNA]</scope>
    <source>
        <strain evidence="2">UT</strain>
    </source>
</reference>
<feature type="region of interest" description="Disordered" evidence="1">
    <location>
        <begin position="139"/>
        <end position="180"/>
    </location>
</feature>
<dbReference type="Proteomes" id="UP000187609">
    <property type="component" value="Unassembled WGS sequence"/>
</dbReference>